<keyword evidence="1" id="KW-0812">Transmembrane</keyword>
<reference evidence="2 3" key="1">
    <citation type="submission" date="2020-07" db="EMBL/GenBank/DDBJ databases">
        <title>Sequencing the genomes of 1000 actinobacteria strains.</title>
        <authorList>
            <person name="Klenk H.-P."/>
        </authorList>
    </citation>
    <scope>NUCLEOTIDE SEQUENCE [LARGE SCALE GENOMIC DNA]</scope>
    <source>
        <strain evidence="2 3">DSM 23737</strain>
    </source>
</reference>
<protein>
    <submittedName>
        <fullName evidence="2">YggT family protein</fullName>
    </submittedName>
</protein>
<dbReference type="Pfam" id="PF02325">
    <property type="entry name" value="CCB3_YggT"/>
    <property type="match status" value="1"/>
</dbReference>
<name>A0A7W3JSD0_9MICO</name>
<accession>A0A7W3JSD0</accession>
<evidence type="ECO:0000256" key="1">
    <source>
        <dbReference type="SAM" id="Phobius"/>
    </source>
</evidence>
<keyword evidence="1" id="KW-1133">Transmembrane helix</keyword>
<dbReference type="InterPro" id="IPR003425">
    <property type="entry name" value="CCB3/YggT"/>
</dbReference>
<dbReference type="GO" id="GO:0016020">
    <property type="term" value="C:membrane"/>
    <property type="evidence" value="ECO:0007669"/>
    <property type="project" value="InterPro"/>
</dbReference>
<sequence>MNPIAPIIWWIAELVYLGLLVFVFAMWGRLILDFVQAFARSWRPRGIILVVVNLVYTVTDRPLKQVRRFIKPISFGAIALDFGWTVVMLGAIFAMYVVRIIQAQV</sequence>
<feature type="transmembrane region" description="Helical" evidence="1">
    <location>
        <begin position="7"/>
        <end position="27"/>
    </location>
</feature>
<gene>
    <name evidence="2" type="ORF">FB555_000437</name>
</gene>
<comment type="caution">
    <text evidence="2">The sequence shown here is derived from an EMBL/GenBank/DDBJ whole genome shotgun (WGS) entry which is preliminary data.</text>
</comment>
<evidence type="ECO:0000313" key="2">
    <source>
        <dbReference type="EMBL" id="MBA8828366.1"/>
    </source>
</evidence>
<keyword evidence="1" id="KW-0472">Membrane</keyword>
<dbReference type="RefSeq" id="WP_343046377.1">
    <property type="nucleotide sequence ID" value="NZ_JACGWU010000001.1"/>
</dbReference>
<keyword evidence="3" id="KW-1185">Reference proteome</keyword>
<proteinExistence type="predicted"/>
<dbReference type="Proteomes" id="UP000524237">
    <property type="component" value="Unassembled WGS sequence"/>
</dbReference>
<dbReference type="EMBL" id="JACGWU010000001">
    <property type="protein sequence ID" value="MBA8828366.1"/>
    <property type="molecule type" value="Genomic_DNA"/>
</dbReference>
<evidence type="ECO:0000313" key="3">
    <source>
        <dbReference type="Proteomes" id="UP000524237"/>
    </source>
</evidence>
<dbReference type="AlphaFoldDB" id="A0A7W3JSD0"/>
<feature type="transmembrane region" description="Helical" evidence="1">
    <location>
        <begin position="75"/>
        <end position="98"/>
    </location>
</feature>
<organism evidence="2 3">
    <name type="scientific">Alpinimonas psychrophila</name>
    <dbReference type="NCBI Taxonomy" id="748908"/>
    <lineage>
        <taxon>Bacteria</taxon>
        <taxon>Bacillati</taxon>
        <taxon>Actinomycetota</taxon>
        <taxon>Actinomycetes</taxon>
        <taxon>Micrococcales</taxon>
        <taxon>Microbacteriaceae</taxon>
        <taxon>Alpinimonas</taxon>
    </lineage>
</organism>